<organism evidence="1 2">
    <name type="scientific">Paraglomus occultum</name>
    <dbReference type="NCBI Taxonomy" id="144539"/>
    <lineage>
        <taxon>Eukaryota</taxon>
        <taxon>Fungi</taxon>
        <taxon>Fungi incertae sedis</taxon>
        <taxon>Mucoromycota</taxon>
        <taxon>Glomeromycotina</taxon>
        <taxon>Glomeromycetes</taxon>
        <taxon>Paraglomerales</taxon>
        <taxon>Paraglomeraceae</taxon>
        <taxon>Paraglomus</taxon>
    </lineage>
</organism>
<feature type="non-terminal residue" evidence="1">
    <location>
        <position position="1"/>
    </location>
</feature>
<sequence length="102" mass="12234">VKKYIRETYKPPALENDGAELNFMYETDRYYLSQRVYHCSRIISKSYRKNLSRGITIREPIFGDRMSFNGKNESSKIDDGKEMDIVWCIVTDAEKWFFMERI</sequence>
<accession>A0A9N9DK55</accession>
<dbReference type="Proteomes" id="UP000789572">
    <property type="component" value="Unassembled WGS sequence"/>
</dbReference>
<dbReference type="OrthoDB" id="2428349at2759"/>
<name>A0A9N9DK55_9GLOM</name>
<evidence type="ECO:0000313" key="1">
    <source>
        <dbReference type="EMBL" id="CAG8643849.1"/>
    </source>
</evidence>
<reference evidence="1" key="1">
    <citation type="submission" date="2021-06" db="EMBL/GenBank/DDBJ databases">
        <authorList>
            <person name="Kallberg Y."/>
            <person name="Tangrot J."/>
            <person name="Rosling A."/>
        </authorList>
    </citation>
    <scope>NUCLEOTIDE SEQUENCE</scope>
    <source>
        <strain evidence="1">IA702</strain>
    </source>
</reference>
<feature type="non-terminal residue" evidence="1">
    <location>
        <position position="102"/>
    </location>
</feature>
<dbReference type="AlphaFoldDB" id="A0A9N9DK55"/>
<dbReference type="EMBL" id="CAJVPJ010003707">
    <property type="protein sequence ID" value="CAG8643849.1"/>
    <property type="molecule type" value="Genomic_DNA"/>
</dbReference>
<keyword evidence="2" id="KW-1185">Reference proteome</keyword>
<gene>
    <name evidence="1" type="ORF">POCULU_LOCUS9569</name>
</gene>
<proteinExistence type="predicted"/>
<comment type="caution">
    <text evidence="1">The sequence shown here is derived from an EMBL/GenBank/DDBJ whole genome shotgun (WGS) entry which is preliminary data.</text>
</comment>
<protein>
    <submittedName>
        <fullName evidence="1">1852_t:CDS:1</fullName>
    </submittedName>
</protein>
<evidence type="ECO:0000313" key="2">
    <source>
        <dbReference type="Proteomes" id="UP000789572"/>
    </source>
</evidence>